<dbReference type="Proteomes" id="UP000055060">
    <property type="component" value="Unassembled WGS sequence"/>
</dbReference>
<dbReference type="PANTHER" id="PTHR41248">
    <property type="entry name" value="NORD PROTEIN"/>
    <property type="match status" value="1"/>
</dbReference>
<evidence type="ECO:0000313" key="2">
    <source>
        <dbReference type="Proteomes" id="UP000055060"/>
    </source>
</evidence>
<protein>
    <recommendedName>
        <fullName evidence="3">Nitric oxide reductase activation protein</fullName>
    </recommendedName>
</protein>
<evidence type="ECO:0000313" key="1">
    <source>
        <dbReference type="EMBL" id="GAP14261.1"/>
    </source>
</evidence>
<dbReference type="InterPro" id="IPR051928">
    <property type="entry name" value="NorD/CobT"/>
</dbReference>
<organism evidence="1">
    <name type="scientific">Longilinea arvoryzae</name>
    <dbReference type="NCBI Taxonomy" id="360412"/>
    <lineage>
        <taxon>Bacteria</taxon>
        <taxon>Bacillati</taxon>
        <taxon>Chloroflexota</taxon>
        <taxon>Anaerolineae</taxon>
        <taxon>Anaerolineales</taxon>
        <taxon>Anaerolineaceae</taxon>
        <taxon>Longilinea</taxon>
    </lineage>
</organism>
<reference evidence="1" key="1">
    <citation type="submission" date="2015-07" db="EMBL/GenBank/DDBJ databases">
        <title>Draft Genome Sequences of Anaerolinea thermolimosa IMO-1, Bellilinea caldifistulae GOMI-1, Leptolinea tardivitalis YMTK-2, Levilinea saccharolytica KIBI-1,Longilinea arvoryzae KOME-1, Previously Described as Members of the Anaerolineaceae (Chloroflexi).</title>
        <authorList>
            <person name="Sekiguchi Y."/>
            <person name="Ohashi A."/>
            <person name="Matsuura N."/>
            <person name="Tourlousse M.D."/>
        </authorList>
    </citation>
    <scope>NUCLEOTIDE SEQUENCE [LARGE SCALE GENOMIC DNA]</scope>
    <source>
        <strain evidence="1">KOME-1</strain>
    </source>
</reference>
<sequence>MMETLSAEKKRADNIVWTASNDYSFKPDYEIYDSRGIAELYWNYIVGAVHNYYDYSQLQGFFRQLKQDRDYVFYEGLTWIGLENCAFEKGKNERPVLKDLRWRYAEKVLRKEDGTSFYYLVDEIKRAHFQRALGKEPRMREQVAYILDDLEFDGSLSTEQILLRMNEIIDTYFPLNPVLKKRNFLKNLIPNFLNLSLVGNESERMGNALLGDSLLRFPNSGISQPSEDEVSTELRNQKNGKEVQWKGIQARGVKKQRENIQSRYGASILTEAQTRTLEKSLCTGNHKNCHLHFTRGEFDSRSLKGNGNGHRKDVLDQREINTAHYRKNLARNKNNILKLTNILKNTMLVNLDTTCYRTKAGALVAGKIWRNIYLNDQKVFIKNIRDDLGDLSVDILLDSSGSQMNRQAMIATEGYIIAESLSGCQIPVRVYSFCTNGDYTVLNLFRDYNEVTKNDRIFDFHSSGCNRDGLAIRTALRLMDHYESDHKILIVLSDCKPIDPHGLPVNAFNPDQFLYADSAGVNDVAMEVRKGRLNGTSILCVFTGLDDDLPAAKKIYGQNMARIKSLEKFADVVGVLLQNELKNL</sequence>
<keyword evidence="2" id="KW-1185">Reference proteome</keyword>
<proteinExistence type="predicted"/>
<gene>
    <name evidence="1" type="ORF">LARV_02027</name>
</gene>
<dbReference type="STRING" id="360412.LARV_02027"/>
<dbReference type="AlphaFoldDB" id="A0A0S7BKC6"/>
<name>A0A0S7BKC6_9CHLR</name>
<evidence type="ECO:0008006" key="3">
    <source>
        <dbReference type="Google" id="ProtNLM"/>
    </source>
</evidence>
<dbReference type="PANTHER" id="PTHR41248:SF1">
    <property type="entry name" value="NORD PROTEIN"/>
    <property type="match status" value="1"/>
</dbReference>
<dbReference type="EMBL" id="DF967972">
    <property type="protein sequence ID" value="GAP14261.1"/>
    <property type="molecule type" value="Genomic_DNA"/>
</dbReference>
<accession>A0A0S7BKC6</accession>